<feature type="compositionally biased region" description="Polar residues" evidence="3">
    <location>
        <begin position="197"/>
        <end position="206"/>
    </location>
</feature>
<evidence type="ECO:0000256" key="1">
    <source>
        <dbReference type="ARBA" id="ARBA00022884"/>
    </source>
</evidence>
<evidence type="ECO:0000313" key="5">
    <source>
        <dbReference type="EMBL" id="KAB8075945.1"/>
    </source>
</evidence>
<evidence type="ECO:0000259" key="4">
    <source>
        <dbReference type="PROSITE" id="PS50102"/>
    </source>
</evidence>
<dbReference type="SMART" id="SM01218">
    <property type="entry name" value="FoP_duplication"/>
    <property type="match status" value="1"/>
</dbReference>
<protein>
    <recommendedName>
        <fullName evidence="4">RRM domain-containing protein</fullName>
    </recommendedName>
</protein>
<proteinExistence type="predicted"/>
<dbReference type="InterPro" id="IPR051229">
    <property type="entry name" value="ALYREF_mRNA_export"/>
</dbReference>
<evidence type="ECO:0000256" key="2">
    <source>
        <dbReference type="PROSITE-ProRule" id="PRU00176"/>
    </source>
</evidence>
<sequence length="329" mass="36500">MDRSLDEIIAERPQRQNRGRRPPPGSQGRRREGVKKSYREDRPDLDLDWVHDKYEDDRDSRPSRAPRRPRGDRYSPSPEHTATGAKLRVENLHYDITESDLEDLFTQIGPISNLSLVYDRAGRSEGLAFVTYARISDARTAISEFDGANAKGQPIRVALVSTGGSGGRRDRNPFDNVERPKGSLFDRVEQPRDRNARSLSPASGNESADDGARRRRRRRGGGGGGSAGGRYRRSDVSKPAPDNIDRYVPGQRSPAPRPATGRRQGENRRTTNARPKKTQEELDQEMDDYWGTANPSTGATEKAAVPDEPPQVAPATTATAGDDDVDMIE</sequence>
<dbReference type="Gene3D" id="3.30.70.330">
    <property type="match status" value="1"/>
</dbReference>
<dbReference type="OrthoDB" id="5382468at2759"/>
<dbReference type="InterPro" id="IPR012677">
    <property type="entry name" value="Nucleotide-bd_a/b_plait_sf"/>
</dbReference>
<keyword evidence="1 2" id="KW-0694">RNA-binding</keyword>
<feature type="region of interest" description="Disordered" evidence="3">
    <location>
        <begin position="160"/>
        <end position="329"/>
    </location>
</feature>
<dbReference type="PANTHER" id="PTHR19965:SF82">
    <property type="entry name" value="THO COMPLEX SUBUNIT 4"/>
    <property type="match status" value="1"/>
</dbReference>
<name>A0A5N5X789_9EURO</name>
<dbReference type="AlphaFoldDB" id="A0A5N5X789"/>
<organism evidence="5 6">
    <name type="scientific">Aspergillus leporis</name>
    <dbReference type="NCBI Taxonomy" id="41062"/>
    <lineage>
        <taxon>Eukaryota</taxon>
        <taxon>Fungi</taxon>
        <taxon>Dikarya</taxon>
        <taxon>Ascomycota</taxon>
        <taxon>Pezizomycotina</taxon>
        <taxon>Eurotiomycetes</taxon>
        <taxon>Eurotiomycetidae</taxon>
        <taxon>Eurotiales</taxon>
        <taxon>Aspergillaceae</taxon>
        <taxon>Aspergillus</taxon>
        <taxon>Aspergillus subgen. Circumdati</taxon>
    </lineage>
</organism>
<dbReference type="Pfam" id="PF00076">
    <property type="entry name" value="RRM_1"/>
    <property type="match status" value="1"/>
</dbReference>
<dbReference type="Pfam" id="PF13865">
    <property type="entry name" value="FoP_duplication"/>
    <property type="match status" value="1"/>
</dbReference>
<evidence type="ECO:0000256" key="3">
    <source>
        <dbReference type="SAM" id="MobiDB-lite"/>
    </source>
</evidence>
<dbReference type="PANTHER" id="PTHR19965">
    <property type="entry name" value="RNA AND EXPORT FACTOR BINDING PROTEIN"/>
    <property type="match status" value="1"/>
</dbReference>
<accession>A0A5N5X789</accession>
<dbReference type="GO" id="GO:0005634">
    <property type="term" value="C:nucleus"/>
    <property type="evidence" value="ECO:0007669"/>
    <property type="project" value="TreeGrafter"/>
</dbReference>
<dbReference type="GO" id="GO:0003729">
    <property type="term" value="F:mRNA binding"/>
    <property type="evidence" value="ECO:0007669"/>
    <property type="project" value="TreeGrafter"/>
</dbReference>
<gene>
    <name evidence="5" type="ORF">BDV29DRAFT_171080</name>
</gene>
<dbReference type="CDD" id="cd12418">
    <property type="entry name" value="RRM_Aly_REF_like"/>
    <property type="match status" value="1"/>
</dbReference>
<feature type="domain" description="RRM" evidence="4">
    <location>
        <begin position="85"/>
        <end position="162"/>
    </location>
</feature>
<keyword evidence="6" id="KW-1185">Reference proteome</keyword>
<dbReference type="Proteomes" id="UP000326565">
    <property type="component" value="Unassembled WGS sequence"/>
</dbReference>
<dbReference type="InterPro" id="IPR025715">
    <property type="entry name" value="FoP_C"/>
</dbReference>
<feature type="compositionally biased region" description="Basic and acidic residues" evidence="3">
    <location>
        <begin position="1"/>
        <end position="14"/>
    </location>
</feature>
<feature type="region of interest" description="Disordered" evidence="3">
    <location>
        <begin position="1"/>
        <end position="84"/>
    </location>
</feature>
<dbReference type="InterPro" id="IPR000504">
    <property type="entry name" value="RRM_dom"/>
</dbReference>
<dbReference type="EMBL" id="ML732187">
    <property type="protein sequence ID" value="KAB8075945.1"/>
    <property type="molecule type" value="Genomic_DNA"/>
</dbReference>
<dbReference type="SUPFAM" id="SSF54928">
    <property type="entry name" value="RNA-binding domain, RBD"/>
    <property type="match status" value="1"/>
</dbReference>
<reference evidence="5 6" key="1">
    <citation type="submission" date="2019-04" db="EMBL/GenBank/DDBJ databases">
        <title>Friends and foes A comparative genomics study of 23 Aspergillus species from section Flavi.</title>
        <authorList>
            <consortium name="DOE Joint Genome Institute"/>
            <person name="Kjaerbolling I."/>
            <person name="Vesth T."/>
            <person name="Frisvad J.C."/>
            <person name="Nybo J.L."/>
            <person name="Theobald S."/>
            <person name="Kildgaard S."/>
            <person name="Isbrandt T."/>
            <person name="Kuo A."/>
            <person name="Sato A."/>
            <person name="Lyhne E.K."/>
            <person name="Kogle M.E."/>
            <person name="Wiebenga A."/>
            <person name="Kun R.S."/>
            <person name="Lubbers R.J."/>
            <person name="Makela M.R."/>
            <person name="Barry K."/>
            <person name="Chovatia M."/>
            <person name="Clum A."/>
            <person name="Daum C."/>
            <person name="Haridas S."/>
            <person name="He G."/>
            <person name="LaButti K."/>
            <person name="Lipzen A."/>
            <person name="Mondo S."/>
            <person name="Riley R."/>
            <person name="Salamov A."/>
            <person name="Simmons B.A."/>
            <person name="Magnuson J.K."/>
            <person name="Henrissat B."/>
            <person name="Mortensen U.H."/>
            <person name="Larsen T.O."/>
            <person name="Devries R.P."/>
            <person name="Grigoriev I.V."/>
            <person name="Machida M."/>
            <person name="Baker S.E."/>
            <person name="Andersen M.R."/>
        </authorList>
    </citation>
    <scope>NUCLEOTIDE SEQUENCE [LARGE SCALE GENOMIC DNA]</scope>
    <source>
        <strain evidence="5 6">CBS 151.66</strain>
    </source>
</reference>
<dbReference type="SMART" id="SM00360">
    <property type="entry name" value="RRM"/>
    <property type="match status" value="1"/>
</dbReference>
<feature type="compositionally biased region" description="Basic and acidic residues" evidence="3">
    <location>
        <begin position="167"/>
        <end position="196"/>
    </location>
</feature>
<dbReference type="PROSITE" id="PS50102">
    <property type="entry name" value="RRM"/>
    <property type="match status" value="1"/>
</dbReference>
<feature type="compositionally biased region" description="Basic and acidic residues" evidence="3">
    <location>
        <begin position="29"/>
        <end position="62"/>
    </location>
</feature>
<dbReference type="InterPro" id="IPR035979">
    <property type="entry name" value="RBD_domain_sf"/>
</dbReference>
<evidence type="ECO:0000313" key="6">
    <source>
        <dbReference type="Proteomes" id="UP000326565"/>
    </source>
</evidence>